<evidence type="ECO:0000313" key="3">
    <source>
        <dbReference type="Proteomes" id="UP000186922"/>
    </source>
</evidence>
<organism evidence="2 3">
    <name type="scientific">Ramazzottius varieornatus</name>
    <name type="common">Water bear</name>
    <name type="synonym">Tardigrade</name>
    <dbReference type="NCBI Taxonomy" id="947166"/>
    <lineage>
        <taxon>Eukaryota</taxon>
        <taxon>Metazoa</taxon>
        <taxon>Ecdysozoa</taxon>
        <taxon>Tardigrada</taxon>
        <taxon>Eutardigrada</taxon>
        <taxon>Parachela</taxon>
        <taxon>Hypsibioidea</taxon>
        <taxon>Ramazzottiidae</taxon>
        <taxon>Ramazzottius</taxon>
    </lineage>
</organism>
<name>A0A1D1VV95_RAMVA</name>
<feature type="compositionally biased region" description="Basic residues" evidence="1">
    <location>
        <begin position="1"/>
        <end position="16"/>
    </location>
</feature>
<evidence type="ECO:0000256" key="1">
    <source>
        <dbReference type="SAM" id="MobiDB-lite"/>
    </source>
</evidence>
<keyword evidence="3" id="KW-1185">Reference proteome</keyword>
<proteinExistence type="predicted"/>
<feature type="region of interest" description="Disordered" evidence="1">
    <location>
        <begin position="1"/>
        <end position="24"/>
    </location>
</feature>
<evidence type="ECO:0000313" key="2">
    <source>
        <dbReference type="EMBL" id="GAV04153.1"/>
    </source>
</evidence>
<accession>A0A1D1VV95</accession>
<protein>
    <submittedName>
        <fullName evidence="2">Uncharacterized protein</fullName>
    </submittedName>
</protein>
<gene>
    <name evidence="2" type="primary">RvY_14475</name>
    <name evidence="2" type="synonym">RvY_14475.2</name>
    <name evidence="2" type="ORF">RvY_14475-2</name>
</gene>
<dbReference type="AlphaFoldDB" id="A0A1D1VV95"/>
<sequence>MARKRRRQRRMRRRKSKEPDRRKYLKTRCEGTSVFPLKLANHVVRTLAPVQLSIAPSLASRLIEPAEITYPQRNPLRLSGSFVERAFIADDMKSSALLLSARRVEITWRP</sequence>
<dbReference type="Proteomes" id="UP000186922">
    <property type="component" value="Unassembled WGS sequence"/>
</dbReference>
<comment type="caution">
    <text evidence="2">The sequence shown here is derived from an EMBL/GenBank/DDBJ whole genome shotgun (WGS) entry which is preliminary data.</text>
</comment>
<dbReference type="EMBL" id="BDGG01000010">
    <property type="protein sequence ID" value="GAV04153.1"/>
    <property type="molecule type" value="Genomic_DNA"/>
</dbReference>
<reference evidence="2 3" key="1">
    <citation type="journal article" date="2016" name="Nat. Commun.">
        <title>Extremotolerant tardigrade genome and improved radiotolerance of human cultured cells by tardigrade-unique protein.</title>
        <authorList>
            <person name="Hashimoto T."/>
            <person name="Horikawa D.D."/>
            <person name="Saito Y."/>
            <person name="Kuwahara H."/>
            <person name="Kozuka-Hata H."/>
            <person name="Shin-I T."/>
            <person name="Minakuchi Y."/>
            <person name="Ohishi K."/>
            <person name="Motoyama A."/>
            <person name="Aizu T."/>
            <person name="Enomoto A."/>
            <person name="Kondo K."/>
            <person name="Tanaka S."/>
            <person name="Hara Y."/>
            <person name="Koshikawa S."/>
            <person name="Sagara H."/>
            <person name="Miura T."/>
            <person name="Yokobori S."/>
            <person name="Miyagawa K."/>
            <person name="Suzuki Y."/>
            <person name="Kubo T."/>
            <person name="Oyama M."/>
            <person name="Kohara Y."/>
            <person name="Fujiyama A."/>
            <person name="Arakawa K."/>
            <person name="Katayama T."/>
            <person name="Toyoda A."/>
            <person name="Kunieda T."/>
        </authorList>
    </citation>
    <scope>NUCLEOTIDE SEQUENCE [LARGE SCALE GENOMIC DNA]</scope>
    <source>
        <strain evidence="2 3">YOKOZUNA-1</strain>
    </source>
</reference>